<gene>
    <name evidence="3" type="ORF">OV079_09125</name>
</gene>
<sequence>MPSSMLILALVFAAPAAADRSAVAAEAPTAVEAWSPAAADPPPASATPTPAPMPMPVPVAPPAQDAPSAATQPPPPPSAGPPTPPPSREPTRPDRPIRWRVDLGGDIGTTVNFDPAWRAFDYNRSAFHAGGTIRGDFRLADGRIFLGGGASFRRFGAYNYLYGSFDAELTVREPLVFFRLAAVVREGFDVFAHVGGGPSFTALSLSSYSTSYNAGYQQAVTAMADAQAGVSLYLPKKWLPRRGAARATAGFELAAGYTFRSKIKVRPELAVSDDPLPTHTSDLGDLAIRGFVWRFGVFVRFQ</sequence>
<dbReference type="AlphaFoldDB" id="A0A9X3EKI3"/>
<feature type="compositionally biased region" description="Basic and acidic residues" evidence="1">
    <location>
        <begin position="89"/>
        <end position="99"/>
    </location>
</feature>
<dbReference type="EMBL" id="JAPNKE010000002">
    <property type="protein sequence ID" value="MCY1005722.1"/>
    <property type="molecule type" value="Genomic_DNA"/>
</dbReference>
<feature type="compositionally biased region" description="Low complexity" evidence="1">
    <location>
        <begin position="26"/>
        <end position="38"/>
    </location>
</feature>
<feature type="chain" id="PRO_5040740857" description="Outer membrane protein beta-barrel domain-containing protein" evidence="2">
    <location>
        <begin position="19"/>
        <end position="302"/>
    </location>
</feature>
<organism evidence="3 4">
    <name type="scientific">Nannocystis pusilla</name>
    <dbReference type="NCBI Taxonomy" id="889268"/>
    <lineage>
        <taxon>Bacteria</taxon>
        <taxon>Pseudomonadati</taxon>
        <taxon>Myxococcota</taxon>
        <taxon>Polyangia</taxon>
        <taxon>Nannocystales</taxon>
        <taxon>Nannocystaceae</taxon>
        <taxon>Nannocystis</taxon>
    </lineage>
</organism>
<feature type="compositionally biased region" description="Pro residues" evidence="1">
    <location>
        <begin position="72"/>
        <end position="88"/>
    </location>
</feature>
<protein>
    <recommendedName>
        <fullName evidence="5">Outer membrane protein beta-barrel domain-containing protein</fullName>
    </recommendedName>
</protein>
<evidence type="ECO:0008006" key="5">
    <source>
        <dbReference type="Google" id="ProtNLM"/>
    </source>
</evidence>
<feature type="region of interest" description="Disordered" evidence="1">
    <location>
        <begin position="26"/>
        <end position="99"/>
    </location>
</feature>
<evidence type="ECO:0000313" key="4">
    <source>
        <dbReference type="Proteomes" id="UP001150924"/>
    </source>
</evidence>
<comment type="caution">
    <text evidence="3">The sequence shown here is derived from an EMBL/GenBank/DDBJ whole genome shotgun (WGS) entry which is preliminary data.</text>
</comment>
<evidence type="ECO:0000256" key="2">
    <source>
        <dbReference type="SAM" id="SignalP"/>
    </source>
</evidence>
<reference evidence="3" key="1">
    <citation type="submission" date="2022-11" db="EMBL/GenBank/DDBJ databases">
        <title>Minimal conservation of predation-associated metabolite biosynthetic gene clusters underscores biosynthetic potential of Myxococcota including descriptions for ten novel species: Archangium lansinium sp. nov., Myxococcus landrumus sp. nov., Nannocystis bai.</title>
        <authorList>
            <person name="Ahearne A."/>
            <person name="Stevens C."/>
            <person name="Phillips K."/>
        </authorList>
    </citation>
    <scope>NUCLEOTIDE SEQUENCE</scope>
    <source>
        <strain evidence="3">Na p29</strain>
    </source>
</reference>
<keyword evidence="2" id="KW-0732">Signal</keyword>
<dbReference type="Proteomes" id="UP001150924">
    <property type="component" value="Unassembled WGS sequence"/>
</dbReference>
<feature type="signal peptide" evidence="2">
    <location>
        <begin position="1"/>
        <end position="18"/>
    </location>
</feature>
<name>A0A9X3EKI3_9BACT</name>
<evidence type="ECO:0000313" key="3">
    <source>
        <dbReference type="EMBL" id="MCY1005722.1"/>
    </source>
</evidence>
<evidence type="ECO:0000256" key="1">
    <source>
        <dbReference type="SAM" id="MobiDB-lite"/>
    </source>
</evidence>
<keyword evidence="4" id="KW-1185">Reference proteome</keyword>
<dbReference type="RefSeq" id="WP_267767507.1">
    <property type="nucleotide sequence ID" value="NZ_JAPNKE010000002.1"/>
</dbReference>
<proteinExistence type="predicted"/>
<feature type="compositionally biased region" description="Low complexity" evidence="1">
    <location>
        <begin position="62"/>
        <end position="71"/>
    </location>
</feature>
<feature type="compositionally biased region" description="Pro residues" evidence="1">
    <location>
        <begin position="39"/>
        <end position="61"/>
    </location>
</feature>
<accession>A0A9X3EKI3</accession>